<dbReference type="GO" id="GO:0003677">
    <property type="term" value="F:DNA binding"/>
    <property type="evidence" value="ECO:0007669"/>
    <property type="project" value="UniProtKB-KW"/>
</dbReference>
<dbReference type="PIRSF" id="PIRSF000774">
    <property type="entry name" value="RpoN"/>
    <property type="match status" value="1"/>
</dbReference>
<dbReference type="PROSITE" id="PS50044">
    <property type="entry name" value="SIGMA54_3"/>
    <property type="match status" value="1"/>
</dbReference>
<evidence type="ECO:0000256" key="3">
    <source>
        <dbReference type="ARBA" id="ARBA00022679"/>
    </source>
</evidence>
<sequence>MEIKAGLFQKQSLKLSMTKELTQAITLLQYSSIELQDFLQQLSLENPLMELKERSYSNLRVGGVSKKPIDYIGKNVLSLSDHLCMQLVNFDLSHQEQIAVKYVIASLDDNGYLLQSEKELATSLGINIEIVTKTIDVIQQLDPVGVGARNLQECLLLQLFQKPDTSPLATEVIDQYFEPFANKSWKEISTALRVDVKEIQKVYDLVQQLNPRPGSQFQHWTTSYIKPEVKIEVVKGEVLFTLLAVNTTQLSLNKQYSNLRDINPEAKSFLEEKYNQYLWIEKSIEQRKQTILKVMTEIIKKQRSFFIKGPMHIQPLTMSDVAVELGIHESTVSRAARGKYVQTPYGTFEIKSFFSNQVNDKSSVDLSSIQLKSLIKDIIEKENKQKPLSDQQLVSLLEQEYQVVVSRRTIAKYRDQLGIQGSNKRKRY</sequence>
<evidence type="ECO:0000256" key="8">
    <source>
        <dbReference type="ARBA" id="ARBA00023163"/>
    </source>
</evidence>
<dbReference type="OrthoDB" id="9814402at2"/>
<dbReference type="InterPro" id="IPR038709">
    <property type="entry name" value="RpoN_core-bd_sf"/>
</dbReference>
<feature type="domain" description="RNA polymerase sigma factor 54 DNA-binding" evidence="9">
    <location>
        <begin position="268"/>
        <end position="427"/>
    </location>
</feature>
<dbReference type="Pfam" id="PF00309">
    <property type="entry name" value="Sigma54_AID"/>
    <property type="match status" value="1"/>
</dbReference>
<dbReference type="GO" id="GO:0000428">
    <property type="term" value="C:DNA-directed RNA polymerase complex"/>
    <property type="evidence" value="ECO:0007669"/>
    <property type="project" value="UniProtKB-KW"/>
</dbReference>
<organism evidence="11 12">
    <name type="scientific">Litchfieldia salsa</name>
    <dbReference type="NCBI Taxonomy" id="930152"/>
    <lineage>
        <taxon>Bacteria</taxon>
        <taxon>Bacillati</taxon>
        <taxon>Bacillota</taxon>
        <taxon>Bacilli</taxon>
        <taxon>Bacillales</taxon>
        <taxon>Bacillaceae</taxon>
        <taxon>Litchfieldia</taxon>
    </lineage>
</organism>
<proteinExistence type="inferred from homology"/>
<dbReference type="InterPro" id="IPR007634">
    <property type="entry name" value="RNA_pol_sigma_54_DNA-bd"/>
</dbReference>
<dbReference type="GO" id="GO:0016987">
    <property type="term" value="F:sigma factor activity"/>
    <property type="evidence" value="ECO:0007669"/>
    <property type="project" value="UniProtKB-KW"/>
</dbReference>
<dbReference type="PANTHER" id="PTHR32248">
    <property type="entry name" value="RNA POLYMERASE SIGMA-54 FACTOR"/>
    <property type="match status" value="1"/>
</dbReference>
<keyword evidence="3" id="KW-0808">Transferase</keyword>
<keyword evidence="12" id="KW-1185">Reference proteome</keyword>
<dbReference type="RefSeq" id="WP_090857126.1">
    <property type="nucleotide sequence ID" value="NZ_FNJU01000010.1"/>
</dbReference>
<dbReference type="NCBIfam" id="TIGR02395">
    <property type="entry name" value="rpoN_sigma"/>
    <property type="match status" value="1"/>
</dbReference>
<keyword evidence="7" id="KW-0238">DNA-binding</keyword>
<accession>A0A1H0WCN9</accession>
<dbReference type="AlphaFoldDB" id="A0A1H0WCN9"/>
<dbReference type="Proteomes" id="UP000199159">
    <property type="component" value="Unassembled WGS sequence"/>
</dbReference>
<keyword evidence="6" id="KW-0731">Sigma factor</keyword>
<dbReference type="PROSITE" id="PS00718">
    <property type="entry name" value="SIGMA54_2"/>
    <property type="match status" value="1"/>
</dbReference>
<dbReference type="GO" id="GO:0001216">
    <property type="term" value="F:DNA-binding transcription activator activity"/>
    <property type="evidence" value="ECO:0007669"/>
    <property type="project" value="InterPro"/>
</dbReference>
<evidence type="ECO:0000256" key="5">
    <source>
        <dbReference type="ARBA" id="ARBA00023015"/>
    </source>
</evidence>
<evidence type="ECO:0000256" key="4">
    <source>
        <dbReference type="ARBA" id="ARBA00022695"/>
    </source>
</evidence>
<evidence type="ECO:0000313" key="12">
    <source>
        <dbReference type="Proteomes" id="UP000199159"/>
    </source>
</evidence>
<dbReference type="Gene3D" id="1.10.10.60">
    <property type="entry name" value="Homeodomain-like"/>
    <property type="match status" value="1"/>
</dbReference>
<dbReference type="Pfam" id="PF04963">
    <property type="entry name" value="Sigma54_CBD"/>
    <property type="match status" value="1"/>
</dbReference>
<keyword evidence="4" id="KW-0548">Nucleotidyltransferase</keyword>
<dbReference type="InterPro" id="IPR007046">
    <property type="entry name" value="RNA_pol_sigma_54_core-bd"/>
</dbReference>
<dbReference type="GO" id="GO:0016779">
    <property type="term" value="F:nucleotidyltransferase activity"/>
    <property type="evidence" value="ECO:0007669"/>
    <property type="project" value="UniProtKB-KW"/>
</dbReference>
<evidence type="ECO:0000313" key="11">
    <source>
        <dbReference type="EMBL" id="SDP88076.1"/>
    </source>
</evidence>
<gene>
    <name evidence="11" type="ORF">SAMN05216565_11068</name>
</gene>
<feature type="domain" description="RNA polymerase sigma factor 54 core-binding" evidence="10">
    <location>
        <begin position="77"/>
        <end position="256"/>
    </location>
</feature>
<reference evidence="12" key="1">
    <citation type="submission" date="2016-10" db="EMBL/GenBank/DDBJ databases">
        <authorList>
            <person name="Varghese N."/>
            <person name="Submissions S."/>
        </authorList>
    </citation>
    <scope>NUCLEOTIDE SEQUENCE [LARGE SCALE GENOMIC DNA]</scope>
    <source>
        <strain evidence="12">IBRC-M10078</strain>
    </source>
</reference>
<dbReference type="PANTHER" id="PTHR32248:SF4">
    <property type="entry name" value="RNA POLYMERASE SIGMA-54 FACTOR"/>
    <property type="match status" value="1"/>
</dbReference>
<comment type="similarity">
    <text evidence="1">Belongs to the sigma-54 factor family.</text>
</comment>
<protein>
    <submittedName>
        <fullName evidence="11">RNA polymerase, sigma 54 subunit, RpoN/SigL</fullName>
    </submittedName>
</protein>
<dbReference type="STRING" id="930152.SAMN05216565_11068"/>
<name>A0A1H0WCN9_9BACI</name>
<dbReference type="PROSITE" id="PS00717">
    <property type="entry name" value="SIGMA54_1"/>
    <property type="match status" value="1"/>
</dbReference>
<dbReference type="Gene3D" id="1.10.10.1330">
    <property type="entry name" value="RNA polymerase sigma-54 factor, core-binding domain"/>
    <property type="match status" value="1"/>
</dbReference>
<dbReference type="EMBL" id="FNJU01000010">
    <property type="protein sequence ID" value="SDP88076.1"/>
    <property type="molecule type" value="Genomic_DNA"/>
</dbReference>
<keyword evidence="8" id="KW-0804">Transcription</keyword>
<dbReference type="PRINTS" id="PR00045">
    <property type="entry name" value="SIGMA54FCT"/>
</dbReference>
<keyword evidence="2" id="KW-0240">DNA-directed RNA polymerase</keyword>
<evidence type="ECO:0000256" key="7">
    <source>
        <dbReference type="ARBA" id="ARBA00023125"/>
    </source>
</evidence>
<dbReference type="GO" id="GO:0006352">
    <property type="term" value="P:DNA-templated transcription initiation"/>
    <property type="evidence" value="ECO:0007669"/>
    <property type="project" value="InterPro"/>
</dbReference>
<dbReference type="Pfam" id="PF04552">
    <property type="entry name" value="Sigma54_DBD"/>
    <property type="match status" value="1"/>
</dbReference>
<evidence type="ECO:0000259" key="10">
    <source>
        <dbReference type="Pfam" id="PF04963"/>
    </source>
</evidence>
<dbReference type="InterPro" id="IPR000394">
    <property type="entry name" value="RNA_pol_sigma_54"/>
</dbReference>
<evidence type="ECO:0000259" key="9">
    <source>
        <dbReference type="Pfam" id="PF04552"/>
    </source>
</evidence>
<evidence type="ECO:0000256" key="1">
    <source>
        <dbReference type="ARBA" id="ARBA00008798"/>
    </source>
</evidence>
<evidence type="ECO:0000256" key="6">
    <source>
        <dbReference type="ARBA" id="ARBA00023082"/>
    </source>
</evidence>
<evidence type="ECO:0000256" key="2">
    <source>
        <dbReference type="ARBA" id="ARBA00022478"/>
    </source>
</evidence>
<keyword evidence="5" id="KW-0805">Transcription regulation</keyword>